<dbReference type="Gene3D" id="3.40.50.1820">
    <property type="entry name" value="alpha/beta hydrolase"/>
    <property type="match status" value="2"/>
</dbReference>
<name>A0A478EB60_TALPI</name>
<feature type="chain" id="PRO_5025541931" evidence="1">
    <location>
        <begin position="23"/>
        <end position="459"/>
    </location>
</feature>
<evidence type="ECO:0000313" key="2">
    <source>
        <dbReference type="EMBL" id="GAM42581.1"/>
    </source>
</evidence>
<keyword evidence="1" id="KW-0732">Signal</keyword>
<keyword evidence="3" id="KW-1185">Reference proteome</keyword>
<organism evidence="2 3">
    <name type="scientific">Talaromyces pinophilus</name>
    <name type="common">Penicillium pinophilum</name>
    <dbReference type="NCBI Taxonomy" id="128442"/>
    <lineage>
        <taxon>Eukaryota</taxon>
        <taxon>Fungi</taxon>
        <taxon>Dikarya</taxon>
        <taxon>Ascomycota</taxon>
        <taxon>Pezizomycotina</taxon>
        <taxon>Eurotiomycetes</taxon>
        <taxon>Eurotiomycetidae</taxon>
        <taxon>Eurotiales</taxon>
        <taxon>Trichocomaceae</taxon>
        <taxon>Talaromyces</taxon>
        <taxon>Talaromyces sect. Talaromyces</taxon>
    </lineage>
</organism>
<gene>
    <name evidence="2" type="ORF">TCE0_044r16684</name>
</gene>
<dbReference type="InterPro" id="IPR029058">
    <property type="entry name" value="AB_hydrolase_fold"/>
</dbReference>
<dbReference type="SUPFAM" id="SSF53474">
    <property type="entry name" value="alpha/beta-Hydrolases"/>
    <property type="match status" value="1"/>
</dbReference>
<dbReference type="PANTHER" id="PTHR34853">
    <property type="match status" value="1"/>
</dbReference>
<dbReference type="GO" id="GO:0004806">
    <property type="term" value="F:triacylglycerol lipase activity"/>
    <property type="evidence" value="ECO:0007669"/>
    <property type="project" value="InterPro"/>
</dbReference>
<accession>A0A478EB60</accession>
<dbReference type="PANTHER" id="PTHR34853:SF1">
    <property type="entry name" value="LIPASE 5"/>
    <property type="match status" value="1"/>
</dbReference>
<protein>
    <submittedName>
        <fullName evidence="2">Uncharacterized protein</fullName>
    </submittedName>
</protein>
<evidence type="ECO:0000256" key="1">
    <source>
        <dbReference type="SAM" id="SignalP"/>
    </source>
</evidence>
<dbReference type="Proteomes" id="UP000053095">
    <property type="component" value="Unassembled WGS sequence"/>
</dbReference>
<sequence length="459" mass="48758">MHLNILPIYFFVISRLISSSAGSQTAGRPNDQNFTTAQAQAASCDQACQTNLQEGIDGDVETFGPVPFDSDFYATASNFTNSQPGALLKLQQLNETTLNIPPGTSFFLMQYTSVGLNGSLVPATAFVALPFSANVGSNQSSQVRLVAFAHGTIGYLPGCAPSSSYNGYDYFTWQILSYPGYGVVATDYAGLGNNYTTHKYGNPVLNGNDVYFSVIAAREAFPGTFTTRWASIGHSQGAGAVWGLSENSLVASNASGEYVGGVAVGPSARLYDILTLANPNSGYWPMVKNIFDELPFLPQPNLLTPTALNRTKLISELQLCFDGIAVLNQDLPSWGLVNMTPAITTQNGNAYTAFQNIFGAATGKKAYKDLLVINSVNDETIVVNATLKAWNTSCSSGNNIHLSLYTGGLSHTQSFPASSPEWLQWLDNQFKSGGTVNATGCSISTATPLISPIGIVSNG</sequence>
<proteinExistence type="predicted"/>
<dbReference type="AlphaFoldDB" id="A0A478EB60"/>
<dbReference type="EMBL" id="DF933840">
    <property type="protein sequence ID" value="GAM42581.1"/>
    <property type="molecule type" value="Genomic_DNA"/>
</dbReference>
<dbReference type="InterPro" id="IPR005152">
    <property type="entry name" value="Lipase_secreted"/>
</dbReference>
<feature type="signal peptide" evidence="1">
    <location>
        <begin position="1"/>
        <end position="22"/>
    </location>
</feature>
<evidence type="ECO:0000313" key="3">
    <source>
        <dbReference type="Proteomes" id="UP000053095"/>
    </source>
</evidence>
<reference evidence="3" key="1">
    <citation type="journal article" date="2015" name="Genome Announc.">
        <title>Draft genome sequence of Talaromyces cellulolyticus strain Y-94, a source of lignocellulosic biomass-degrading enzymes.</title>
        <authorList>
            <person name="Fujii T."/>
            <person name="Koike H."/>
            <person name="Sawayama S."/>
            <person name="Yano S."/>
            <person name="Inoue H."/>
        </authorList>
    </citation>
    <scope>NUCLEOTIDE SEQUENCE [LARGE SCALE GENOMIC DNA]</scope>
    <source>
        <strain evidence="3">Y-94</strain>
    </source>
</reference>
<dbReference type="GO" id="GO:0016042">
    <property type="term" value="P:lipid catabolic process"/>
    <property type="evidence" value="ECO:0007669"/>
    <property type="project" value="InterPro"/>
</dbReference>